<dbReference type="SUPFAM" id="SSF51905">
    <property type="entry name" value="FAD/NAD(P)-binding domain"/>
    <property type="match status" value="1"/>
</dbReference>
<dbReference type="PANTHER" id="PTHR42685:SF22">
    <property type="entry name" value="CONDITIONED MEDIUM FACTOR RECEPTOR 1"/>
    <property type="match status" value="1"/>
</dbReference>
<evidence type="ECO:0000259" key="1">
    <source>
        <dbReference type="Pfam" id="PF22578"/>
    </source>
</evidence>
<organism evidence="2">
    <name type="scientific">marine sediment metagenome</name>
    <dbReference type="NCBI Taxonomy" id="412755"/>
    <lineage>
        <taxon>unclassified sequences</taxon>
        <taxon>metagenomes</taxon>
        <taxon>ecological metagenomes</taxon>
    </lineage>
</organism>
<gene>
    <name evidence="2" type="ORF">S01H4_44374</name>
</gene>
<reference evidence="2" key="1">
    <citation type="journal article" date="2014" name="Front. Microbiol.">
        <title>High frequency of phylogenetically diverse reductive dehalogenase-homologous genes in deep subseafloor sedimentary metagenomes.</title>
        <authorList>
            <person name="Kawai M."/>
            <person name="Futagami T."/>
            <person name="Toyoda A."/>
            <person name="Takaki Y."/>
            <person name="Nishi S."/>
            <person name="Hori S."/>
            <person name="Arai W."/>
            <person name="Tsubouchi T."/>
            <person name="Morono Y."/>
            <person name="Uchiyama I."/>
            <person name="Ito T."/>
            <person name="Fujiyama A."/>
            <person name="Inagaki F."/>
            <person name="Takami H."/>
        </authorList>
    </citation>
    <scope>NUCLEOTIDE SEQUENCE</scope>
    <source>
        <strain evidence="2">Expedition CK06-06</strain>
    </source>
</reference>
<name>X1C421_9ZZZZ</name>
<accession>X1C421</accession>
<feature type="non-terminal residue" evidence="2">
    <location>
        <position position="1"/>
    </location>
</feature>
<dbReference type="EMBL" id="BART01024599">
    <property type="protein sequence ID" value="GAG91158.1"/>
    <property type="molecule type" value="Genomic_DNA"/>
</dbReference>
<feature type="domain" description="Digeranylgeranylglycerophospholipid reductase catalytic" evidence="1">
    <location>
        <begin position="168"/>
        <end position="227"/>
    </location>
</feature>
<dbReference type="InterPro" id="IPR050407">
    <property type="entry name" value="Geranylgeranyl_reductase"/>
</dbReference>
<protein>
    <recommendedName>
        <fullName evidence="1">Digeranylgeranylglycerophospholipid reductase catalytic domain-containing protein</fullName>
    </recommendedName>
</protein>
<dbReference type="AlphaFoldDB" id="X1C421"/>
<sequence>AGPSGSQCAEVLAKAGYRVALIERDANWRKPCGGSVSSRVLKLYPQIKKLNIPKIRGGVLYSADYHRVEYRRKDNLFSTVIDRLELDNIMRDTAIDVGAELFDKNLAFDFISKNQEKIGIKTKSPSGVKEYHGKIIIVADGMSSKLAIKSGLRSKWKTEEIATAKCAIMEGANNLDEEFIYVYFKPYMGYGWIFPLGSNRFNIGCGIAGEDLLRYNLNDIYTEFIGDPKIKEFIPGSNYKIIWAGSYPLPTVGVLENSLYDNNLMLLKSLV</sequence>
<dbReference type="InterPro" id="IPR054715">
    <property type="entry name" value="GGR_cat"/>
</dbReference>
<evidence type="ECO:0000313" key="2">
    <source>
        <dbReference type="EMBL" id="GAG91158.1"/>
    </source>
</evidence>
<comment type="caution">
    <text evidence="2">The sequence shown here is derived from an EMBL/GenBank/DDBJ whole genome shotgun (WGS) entry which is preliminary data.</text>
</comment>
<dbReference type="Gene3D" id="3.50.50.60">
    <property type="entry name" value="FAD/NAD(P)-binding domain"/>
    <property type="match status" value="1"/>
</dbReference>
<proteinExistence type="predicted"/>
<dbReference type="InterPro" id="IPR036188">
    <property type="entry name" value="FAD/NAD-bd_sf"/>
</dbReference>
<dbReference type="Pfam" id="PF22578">
    <property type="entry name" value="GGR_cat"/>
    <property type="match status" value="1"/>
</dbReference>
<dbReference type="PANTHER" id="PTHR42685">
    <property type="entry name" value="GERANYLGERANYL DIPHOSPHATE REDUCTASE"/>
    <property type="match status" value="1"/>
</dbReference>